<dbReference type="EMBL" id="OB663096">
    <property type="protein sequence ID" value="CAD7230966.1"/>
    <property type="molecule type" value="Genomic_DNA"/>
</dbReference>
<name>A0A7R8WL28_9CRUS</name>
<dbReference type="InterPro" id="IPR055304">
    <property type="entry name" value="CHCHD2/10-like"/>
</dbReference>
<dbReference type="InterPro" id="IPR010625">
    <property type="entry name" value="CHCH"/>
</dbReference>
<feature type="compositionally biased region" description="Low complexity" evidence="2">
    <location>
        <begin position="33"/>
        <end position="53"/>
    </location>
</feature>
<feature type="compositionally biased region" description="Pro residues" evidence="2">
    <location>
        <begin position="21"/>
        <end position="32"/>
    </location>
</feature>
<organism evidence="3">
    <name type="scientific">Cyprideis torosa</name>
    <dbReference type="NCBI Taxonomy" id="163714"/>
    <lineage>
        <taxon>Eukaryota</taxon>
        <taxon>Metazoa</taxon>
        <taxon>Ecdysozoa</taxon>
        <taxon>Arthropoda</taxon>
        <taxon>Crustacea</taxon>
        <taxon>Oligostraca</taxon>
        <taxon>Ostracoda</taxon>
        <taxon>Podocopa</taxon>
        <taxon>Podocopida</taxon>
        <taxon>Cytherocopina</taxon>
        <taxon>Cytheroidea</taxon>
        <taxon>Cytherideidae</taxon>
        <taxon>Cyprideis</taxon>
    </lineage>
</organism>
<dbReference type="GO" id="GO:0005634">
    <property type="term" value="C:nucleus"/>
    <property type="evidence" value="ECO:0007669"/>
    <property type="project" value="TreeGrafter"/>
</dbReference>
<evidence type="ECO:0000256" key="1">
    <source>
        <dbReference type="ARBA" id="ARBA00023157"/>
    </source>
</evidence>
<dbReference type="OrthoDB" id="1106148at2759"/>
<evidence type="ECO:0000256" key="2">
    <source>
        <dbReference type="SAM" id="MobiDB-lite"/>
    </source>
</evidence>
<dbReference type="Pfam" id="PF06747">
    <property type="entry name" value="CHCH"/>
    <property type="match status" value="1"/>
</dbReference>
<dbReference type="GO" id="GO:0007005">
    <property type="term" value="P:mitochondrion organization"/>
    <property type="evidence" value="ECO:0007669"/>
    <property type="project" value="InterPro"/>
</dbReference>
<reference evidence="3" key="1">
    <citation type="submission" date="2020-11" db="EMBL/GenBank/DDBJ databases">
        <authorList>
            <person name="Tran Van P."/>
        </authorList>
    </citation>
    <scope>NUCLEOTIDE SEQUENCE</scope>
</reference>
<gene>
    <name evidence="3" type="ORF">CTOB1V02_LOCUS8821</name>
</gene>
<keyword evidence="1" id="KW-1015">Disulfide bond</keyword>
<dbReference type="PANTHER" id="PTHR13523:SF2">
    <property type="entry name" value="COILED-COIL-HELIX-COILED-COIL-HELIX DOMAIN CONTAINING 2, ISOFORM A-RELATED"/>
    <property type="match status" value="1"/>
</dbReference>
<proteinExistence type="predicted"/>
<dbReference type="GO" id="GO:0005739">
    <property type="term" value="C:mitochondrion"/>
    <property type="evidence" value="ECO:0007669"/>
    <property type="project" value="TreeGrafter"/>
</dbReference>
<dbReference type="PANTHER" id="PTHR13523">
    <property type="entry name" value="COILED-COIL-HELIX-COILED-COIL-HELIX DOMAIN CONTAINING 2/NUR77"/>
    <property type="match status" value="1"/>
</dbReference>
<feature type="compositionally biased region" description="Low complexity" evidence="2">
    <location>
        <begin position="7"/>
        <end position="20"/>
    </location>
</feature>
<protein>
    <submittedName>
        <fullName evidence="3">Uncharacterized protein</fullName>
    </submittedName>
</protein>
<sequence>MPRQTARRSAPMRSAPMASARPPPQQHHPPAPQQSAVAHAPPAAAAAAPAQQQPSLFKQMAATAGGVAVGSAVGHAVGHAVTSAFTGPHQEGAAAHAPAGQAQAQANPCQFEMDQFLSCAQTQSDITLCEGFNEALKACKKQHSEGAAFY</sequence>
<accession>A0A7R8WL28</accession>
<feature type="region of interest" description="Disordered" evidence="2">
    <location>
        <begin position="1"/>
        <end position="53"/>
    </location>
</feature>
<evidence type="ECO:0000313" key="3">
    <source>
        <dbReference type="EMBL" id="CAD7230966.1"/>
    </source>
</evidence>
<dbReference type="AlphaFoldDB" id="A0A7R8WL28"/>